<keyword evidence="2" id="KW-1185">Reference proteome</keyword>
<accession>A0A9W6VJ22</accession>
<protein>
    <submittedName>
        <fullName evidence="1">Uncharacterized protein</fullName>
    </submittedName>
</protein>
<evidence type="ECO:0000313" key="1">
    <source>
        <dbReference type="EMBL" id="GLY69069.1"/>
    </source>
</evidence>
<proteinExistence type="predicted"/>
<dbReference type="RefSeq" id="WP_245617342.1">
    <property type="nucleotide sequence ID" value="NZ_BSTI01000014.1"/>
</dbReference>
<sequence length="93" mass="10360">MALLNLQMPDPGGIEVARRFAVKSTRGMASYIARTEGVSVSHHYVAKLWRDKVIQPHRQATFNISNDPEFADKVADIVGLYLEPPGGAGRRRR</sequence>
<gene>
    <name evidence="1" type="ORF">Atai01_56880</name>
</gene>
<evidence type="ECO:0000313" key="2">
    <source>
        <dbReference type="Proteomes" id="UP001165136"/>
    </source>
</evidence>
<reference evidence="1" key="1">
    <citation type="submission" date="2023-03" db="EMBL/GenBank/DDBJ databases">
        <title>Amycolatopsis taiwanensis NBRC 103393.</title>
        <authorList>
            <person name="Ichikawa N."/>
            <person name="Sato H."/>
            <person name="Tonouchi N."/>
        </authorList>
    </citation>
    <scope>NUCLEOTIDE SEQUENCE</scope>
    <source>
        <strain evidence="1">NBRC 103393</strain>
    </source>
</reference>
<name>A0A9W6VJ22_9PSEU</name>
<comment type="caution">
    <text evidence="1">The sequence shown here is derived from an EMBL/GenBank/DDBJ whole genome shotgun (WGS) entry which is preliminary data.</text>
</comment>
<dbReference type="AlphaFoldDB" id="A0A9W6VJ22"/>
<dbReference type="EMBL" id="BSTI01000014">
    <property type="protein sequence ID" value="GLY69069.1"/>
    <property type="molecule type" value="Genomic_DNA"/>
</dbReference>
<organism evidence="1 2">
    <name type="scientific">Amycolatopsis taiwanensis</name>
    <dbReference type="NCBI Taxonomy" id="342230"/>
    <lineage>
        <taxon>Bacteria</taxon>
        <taxon>Bacillati</taxon>
        <taxon>Actinomycetota</taxon>
        <taxon>Actinomycetes</taxon>
        <taxon>Pseudonocardiales</taxon>
        <taxon>Pseudonocardiaceae</taxon>
        <taxon>Amycolatopsis</taxon>
    </lineage>
</organism>
<dbReference type="Proteomes" id="UP001165136">
    <property type="component" value="Unassembled WGS sequence"/>
</dbReference>